<keyword evidence="1" id="KW-0472">Membrane</keyword>
<protein>
    <submittedName>
        <fullName evidence="2">Uncharacterized protein</fullName>
    </submittedName>
</protein>
<dbReference type="AlphaFoldDB" id="A0A6A5Q6Z6"/>
<dbReference type="OrthoDB" id="10654378at2759"/>
<dbReference type="Proteomes" id="UP000800096">
    <property type="component" value="Unassembled WGS sequence"/>
</dbReference>
<name>A0A6A5Q6Z6_AMPQU</name>
<evidence type="ECO:0000313" key="2">
    <source>
        <dbReference type="EMBL" id="KAF1911259.1"/>
    </source>
</evidence>
<organism evidence="2 3">
    <name type="scientific">Ampelomyces quisqualis</name>
    <name type="common">Powdery mildew agent</name>
    <dbReference type="NCBI Taxonomy" id="50730"/>
    <lineage>
        <taxon>Eukaryota</taxon>
        <taxon>Fungi</taxon>
        <taxon>Dikarya</taxon>
        <taxon>Ascomycota</taxon>
        <taxon>Pezizomycotina</taxon>
        <taxon>Dothideomycetes</taxon>
        <taxon>Pleosporomycetidae</taxon>
        <taxon>Pleosporales</taxon>
        <taxon>Pleosporineae</taxon>
        <taxon>Phaeosphaeriaceae</taxon>
        <taxon>Ampelomyces</taxon>
    </lineage>
</organism>
<keyword evidence="3" id="KW-1185">Reference proteome</keyword>
<keyword evidence="1" id="KW-0812">Transmembrane</keyword>
<accession>A0A6A5Q6Z6</accession>
<evidence type="ECO:0000313" key="3">
    <source>
        <dbReference type="Proteomes" id="UP000800096"/>
    </source>
</evidence>
<proteinExistence type="predicted"/>
<sequence>MTKLSAMIPEPNPPYEYSNTNFREPADGHLIQSLPLQRDITRKRSSLRRSGSPAKEKIHLDFTQRFERKLAEYNGSENVFKRWLFEIICWLISAVSMGAIVAIYIWLQNRPFATAEAQRTAKVCCIVIVLVRVESLIVRRLKLSTGRHY</sequence>
<reference evidence="2" key="1">
    <citation type="journal article" date="2020" name="Stud. Mycol.">
        <title>101 Dothideomycetes genomes: a test case for predicting lifestyles and emergence of pathogens.</title>
        <authorList>
            <person name="Haridas S."/>
            <person name="Albert R."/>
            <person name="Binder M."/>
            <person name="Bloem J."/>
            <person name="Labutti K."/>
            <person name="Salamov A."/>
            <person name="Andreopoulos B."/>
            <person name="Baker S."/>
            <person name="Barry K."/>
            <person name="Bills G."/>
            <person name="Bluhm B."/>
            <person name="Cannon C."/>
            <person name="Castanera R."/>
            <person name="Culley D."/>
            <person name="Daum C."/>
            <person name="Ezra D."/>
            <person name="Gonzalez J."/>
            <person name="Henrissat B."/>
            <person name="Kuo A."/>
            <person name="Liang C."/>
            <person name="Lipzen A."/>
            <person name="Lutzoni F."/>
            <person name="Magnuson J."/>
            <person name="Mondo S."/>
            <person name="Nolan M."/>
            <person name="Ohm R."/>
            <person name="Pangilinan J."/>
            <person name="Park H.-J."/>
            <person name="Ramirez L."/>
            <person name="Alfaro M."/>
            <person name="Sun H."/>
            <person name="Tritt A."/>
            <person name="Yoshinaga Y."/>
            <person name="Zwiers L.-H."/>
            <person name="Turgeon B."/>
            <person name="Goodwin S."/>
            <person name="Spatafora J."/>
            <person name="Crous P."/>
            <person name="Grigoriev I."/>
        </authorList>
    </citation>
    <scope>NUCLEOTIDE SEQUENCE</scope>
    <source>
        <strain evidence="2">HMLAC05119</strain>
    </source>
</reference>
<evidence type="ECO:0000256" key="1">
    <source>
        <dbReference type="SAM" id="Phobius"/>
    </source>
</evidence>
<keyword evidence="1" id="KW-1133">Transmembrane helix</keyword>
<gene>
    <name evidence="2" type="ORF">BDU57DRAFT_97498</name>
</gene>
<dbReference type="EMBL" id="ML979144">
    <property type="protein sequence ID" value="KAF1911259.1"/>
    <property type="molecule type" value="Genomic_DNA"/>
</dbReference>
<feature type="transmembrane region" description="Helical" evidence="1">
    <location>
        <begin position="83"/>
        <end position="107"/>
    </location>
</feature>